<dbReference type="GO" id="GO:0003677">
    <property type="term" value="F:DNA binding"/>
    <property type="evidence" value="ECO:0007669"/>
    <property type="project" value="UniProtKB-KW"/>
</dbReference>
<dbReference type="InterPro" id="IPR010982">
    <property type="entry name" value="Lambda_DNA-bd_dom_sf"/>
</dbReference>
<evidence type="ECO:0000259" key="3">
    <source>
        <dbReference type="PROSITE" id="PS50943"/>
    </source>
</evidence>
<sequence>MDMRQLVAKNVKRCRTAAGLTQHEVAERMGVDRAYVSGLEMGKRNPTVITLWQISQALNVRPVDLLSEDDQGRHQSRIGQKLDNSETK</sequence>
<reference evidence="5" key="1">
    <citation type="journal article" date="2020" name="Mol. Plant Microbe">
        <title>Rhizobial microsymbionts of the narrowly endemic Oxytropis species growing in Kamchatka are characterized by significant genetic diversity and possess a set of genes that are associated with T3SS and T6SS secretion systems and can affect the development of symbiosis.</title>
        <authorList>
            <person name="Safronova V."/>
            <person name="Guro P."/>
            <person name="Sazanova A."/>
            <person name="Kuznetsova I."/>
            <person name="Belimov A."/>
            <person name="Yakubov V."/>
            <person name="Chirak E."/>
            <person name="Afonin A."/>
            <person name="Gogolev Y."/>
            <person name="Andronov E."/>
            <person name="Tikhonovich I."/>
        </authorList>
    </citation>
    <scope>NUCLEOTIDE SEQUENCE [LARGE SCALE GENOMIC DNA]</scope>
    <source>
        <strain evidence="5">583</strain>
    </source>
</reference>
<name>A0A7G6SMB5_9HYPH</name>
<gene>
    <name evidence="4" type="ORF">HB778_02385</name>
</gene>
<protein>
    <submittedName>
        <fullName evidence="4">Helix-turn-helix transcriptional regulator</fullName>
    </submittedName>
</protein>
<accession>A0A7G6SMB5</accession>
<dbReference type="GO" id="GO:0003700">
    <property type="term" value="F:DNA-binding transcription factor activity"/>
    <property type="evidence" value="ECO:0007669"/>
    <property type="project" value="TreeGrafter"/>
</dbReference>
<dbReference type="EMBL" id="CP050296">
    <property type="protein sequence ID" value="QND55647.1"/>
    <property type="molecule type" value="Genomic_DNA"/>
</dbReference>
<evidence type="ECO:0000256" key="1">
    <source>
        <dbReference type="ARBA" id="ARBA00023125"/>
    </source>
</evidence>
<organism evidence="4 5">
    <name type="scientific">Mesorhizobium huakuii</name>
    <dbReference type="NCBI Taxonomy" id="28104"/>
    <lineage>
        <taxon>Bacteria</taxon>
        <taxon>Pseudomonadati</taxon>
        <taxon>Pseudomonadota</taxon>
        <taxon>Alphaproteobacteria</taxon>
        <taxon>Hyphomicrobiales</taxon>
        <taxon>Phyllobacteriaceae</taxon>
        <taxon>Mesorhizobium</taxon>
    </lineage>
</organism>
<dbReference type="RefSeq" id="WP_183461163.1">
    <property type="nucleotide sequence ID" value="NZ_CP050296.1"/>
</dbReference>
<feature type="region of interest" description="Disordered" evidence="2">
    <location>
        <begin position="67"/>
        <end position="88"/>
    </location>
</feature>
<dbReference type="InterPro" id="IPR050807">
    <property type="entry name" value="TransReg_Diox_bact_type"/>
</dbReference>
<dbReference type="Gene3D" id="1.10.260.40">
    <property type="entry name" value="lambda repressor-like DNA-binding domains"/>
    <property type="match status" value="1"/>
</dbReference>
<dbReference type="GO" id="GO:0005829">
    <property type="term" value="C:cytosol"/>
    <property type="evidence" value="ECO:0007669"/>
    <property type="project" value="TreeGrafter"/>
</dbReference>
<evidence type="ECO:0000313" key="5">
    <source>
        <dbReference type="Proteomes" id="UP000515465"/>
    </source>
</evidence>
<feature type="domain" description="HTH cro/C1-type" evidence="3">
    <location>
        <begin position="11"/>
        <end position="65"/>
    </location>
</feature>
<dbReference type="SUPFAM" id="SSF47413">
    <property type="entry name" value="lambda repressor-like DNA-binding domains"/>
    <property type="match status" value="1"/>
</dbReference>
<dbReference type="PROSITE" id="PS50943">
    <property type="entry name" value="HTH_CROC1"/>
    <property type="match status" value="1"/>
</dbReference>
<dbReference type="SMART" id="SM00530">
    <property type="entry name" value="HTH_XRE"/>
    <property type="match status" value="1"/>
</dbReference>
<dbReference type="CDD" id="cd00093">
    <property type="entry name" value="HTH_XRE"/>
    <property type="match status" value="1"/>
</dbReference>
<dbReference type="AlphaFoldDB" id="A0A7G6SMB5"/>
<dbReference type="PANTHER" id="PTHR46797">
    <property type="entry name" value="HTH-TYPE TRANSCRIPTIONAL REGULATOR"/>
    <property type="match status" value="1"/>
</dbReference>
<evidence type="ECO:0000256" key="2">
    <source>
        <dbReference type="SAM" id="MobiDB-lite"/>
    </source>
</evidence>
<proteinExistence type="predicted"/>
<dbReference type="InterPro" id="IPR001387">
    <property type="entry name" value="Cro/C1-type_HTH"/>
</dbReference>
<dbReference type="Proteomes" id="UP000515465">
    <property type="component" value="Chromosome"/>
</dbReference>
<evidence type="ECO:0000313" key="4">
    <source>
        <dbReference type="EMBL" id="QND55647.1"/>
    </source>
</evidence>
<keyword evidence="1" id="KW-0238">DNA-binding</keyword>
<dbReference type="Pfam" id="PF01381">
    <property type="entry name" value="HTH_3"/>
    <property type="match status" value="1"/>
</dbReference>
<dbReference type="PANTHER" id="PTHR46797:SF1">
    <property type="entry name" value="METHYLPHOSPHONATE SYNTHASE"/>
    <property type="match status" value="1"/>
</dbReference>